<reference evidence="1 2" key="1">
    <citation type="journal article" date="2017" name="PLoS Biol.">
        <title>The sea cucumber genome provides insights into morphological evolution and visceral regeneration.</title>
        <authorList>
            <person name="Zhang X."/>
            <person name="Sun L."/>
            <person name="Yuan J."/>
            <person name="Sun Y."/>
            <person name="Gao Y."/>
            <person name="Zhang L."/>
            <person name="Li S."/>
            <person name="Dai H."/>
            <person name="Hamel J.F."/>
            <person name="Liu C."/>
            <person name="Yu Y."/>
            <person name="Liu S."/>
            <person name="Lin W."/>
            <person name="Guo K."/>
            <person name="Jin S."/>
            <person name="Xu P."/>
            <person name="Storey K.B."/>
            <person name="Huan P."/>
            <person name="Zhang T."/>
            <person name="Zhou Y."/>
            <person name="Zhang J."/>
            <person name="Lin C."/>
            <person name="Li X."/>
            <person name="Xing L."/>
            <person name="Huo D."/>
            <person name="Sun M."/>
            <person name="Wang L."/>
            <person name="Mercier A."/>
            <person name="Li F."/>
            <person name="Yang H."/>
            <person name="Xiang J."/>
        </authorList>
    </citation>
    <scope>NUCLEOTIDE SEQUENCE [LARGE SCALE GENOMIC DNA]</scope>
    <source>
        <strain evidence="1">Shaxun</strain>
        <tissue evidence="1">Muscle</tissue>
    </source>
</reference>
<keyword evidence="2" id="KW-1185">Reference proteome</keyword>
<dbReference type="EMBL" id="MRZV01000169">
    <property type="protein sequence ID" value="PIK56633.1"/>
    <property type="molecule type" value="Genomic_DNA"/>
</dbReference>
<comment type="caution">
    <text evidence="1">The sequence shown here is derived from an EMBL/GenBank/DDBJ whole genome shotgun (WGS) entry which is preliminary data.</text>
</comment>
<gene>
    <name evidence="1" type="ORF">BSL78_06489</name>
</gene>
<protein>
    <submittedName>
        <fullName evidence="1">Uncharacterized protein</fullName>
    </submittedName>
</protein>
<proteinExistence type="predicted"/>
<accession>A0A2G8L8N9</accession>
<sequence>MYTDINTLGQQITIESLEIYGDLPIVRLSSLPSIRDRLVFHGVHLADKAKFKAVMEKVPQTTKKIKFCDSEIPERLSQEELHDIVDIEKTEVFRKTEDASYERLCKNGEWEK</sequence>
<evidence type="ECO:0000313" key="2">
    <source>
        <dbReference type="Proteomes" id="UP000230750"/>
    </source>
</evidence>
<organism evidence="1 2">
    <name type="scientific">Stichopus japonicus</name>
    <name type="common">Sea cucumber</name>
    <dbReference type="NCBI Taxonomy" id="307972"/>
    <lineage>
        <taxon>Eukaryota</taxon>
        <taxon>Metazoa</taxon>
        <taxon>Echinodermata</taxon>
        <taxon>Eleutherozoa</taxon>
        <taxon>Echinozoa</taxon>
        <taxon>Holothuroidea</taxon>
        <taxon>Aspidochirotacea</taxon>
        <taxon>Aspidochirotida</taxon>
        <taxon>Stichopodidae</taxon>
        <taxon>Apostichopus</taxon>
    </lineage>
</organism>
<dbReference type="AlphaFoldDB" id="A0A2G8L8N9"/>
<dbReference type="Proteomes" id="UP000230750">
    <property type="component" value="Unassembled WGS sequence"/>
</dbReference>
<name>A0A2G8L8N9_STIJA</name>
<evidence type="ECO:0000313" key="1">
    <source>
        <dbReference type="EMBL" id="PIK56633.1"/>
    </source>
</evidence>